<name>A0A9N9R5A8_9NEOP</name>
<evidence type="ECO:0000313" key="9">
    <source>
        <dbReference type="EMBL" id="CAG9789852.1"/>
    </source>
</evidence>
<evidence type="ECO:0000256" key="2">
    <source>
        <dbReference type="ARBA" id="ARBA00022723"/>
    </source>
</evidence>
<keyword evidence="2" id="KW-0479">Metal-binding</keyword>
<dbReference type="PANTHER" id="PTHR24406">
    <property type="entry name" value="TRANSCRIPTIONAL REPRESSOR CTCFL-RELATED"/>
    <property type="match status" value="1"/>
</dbReference>
<dbReference type="SUPFAM" id="SSF57667">
    <property type="entry name" value="beta-beta-alpha zinc fingers"/>
    <property type="match status" value="3"/>
</dbReference>
<dbReference type="GO" id="GO:0008270">
    <property type="term" value="F:zinc ion binding"/>
    <property type="evidence" value="ECO:0007669"/>
    <property type="project" value="UniProtKB-KW"/>
</dbReference>
<dbReference type="Proteomes" id="UP001153714">
    <property type="component" value="Chromosome 20"/>
</dbReference>
<evidence type="ECO:0000259" key="8">
    <source>
        <dbReference type="PROSITE" id="PS50157"/>
    </source>
</evidence>
<dbReference type="GO" id="GO:0005634">
    <property type="term" value="C:nucleus"/>
    <property type="evidence" value="ECO:0007669"/>
    <property type="project" value="UniProtKB-SubCell"/>
</dbReference>
<evidence type="ECO:0000256" key="3">
    <source>
        <dbReference type="ARBA" id="ARBA00022737"/>
    </source>
</evidence>
<dbReference type="PROSITE" id="PS00028">
    <property type="entry name" value="ZINC_FINGER_C2H2_1"/>
    <property type="match status" value="2"/>
</dbReference>
<dbReference type="OrthoDB" id="428658at2759"/>
<keyword evidence="6" id="KW-0539">Nucleus</keyword>
<keyword evidence="10" id="KW-1185">Reference proteome</keyword>
<keyword evidence="3" id="KW-0677">Repeat</keyword>
<comment type="subcellular location">
    <subcellularLocation>
        <location evidence="1">Nucleus</location>
    </subcellularLocation>
</comment>
<evidence type="ECO:0000256" key="5">
    <source>
        <dbReference type="ARBA" id="ARBA00022833"/>
    </source>
</evidence>
<feature type="domain" description="C2H2-type" evidence="8">
    <location>
        <begin position="298"/>
        <end position="325"/>
    </location>
</feature>
<gene>
    <name evidence="9" type="ORF">DIATSA_LOCUS7557</name>
</gene>
<dbReference type="InterPro" id="IPR013087">
    <property type="entry name" value="Znf_C2H2_type"/>
</dbReference>
<evidence type="ECO:0000256" key="4">
    <source>
        <dbReference type="ARBA" id="ARBA00022771"/>
    </source>
</evidence>
<dbReference type="InterPro" id="IPR036236">
    <property type="entry name" value="Znf_C2H2_sf"/>
</dbReference>
<feature type="domain" description="C2H2-type" evidence="8">
    <location>
        <begin position="110"/>
        <end position="140"/>
    </location>
</feature>
<reference evidence="9" key="1">
    <citation type="submission" date="2021-12" db="EMBL/GenBank/DDBJ databases">
        <authorList>
            <person name="King R."/>
        </authorList>
    </citation>
    <scope>NUCLEOTIDE SEQUENCE</scope>
</reference>
<accession>A0A9N9R5A8</accession>
<proteinExistence type="predicted"/>
<keyword evidence="5" id="KW-0862">Zinc</keyword>
<dbReference type="SMART" id="SM00355">
    <property type="entry name" value="ZnF_C2H2"/>
    <property type="match status" value="7"/>
</dbReference>
<dbReference type="EMBL" id="OU893351">
    <property type="protein sequence ID" value="CAG9789852.1"/>
    <property type="molecule type" value="Genomic_DNA"/>
</dbReference>
<dbReference type="Gene3D" id="3.30.160.60">
    <property type="entry name" value="Classic Zinc Finger"/>
    <property type="match status" value="3"/>
</dbReference>
<evidence type="ECO:0000313" key="10">
    <source>
        <dbReference type="Proteomes" id="UP001153714"/>
    </source>
</evidence>
<protein>
    <recommendedName>
        <fullName evidence="8">C2H2-type domain-containing protein</fullName>
    </recommendedName>
</protein>
<dbReference type="InterPro" id="IPR050888">
    <property type="entry name" value="ZnF_C2H2-type_TF"/>
</dbReference>
<dbReference type="Pfam" id="PF00096">
    <property type="entry name" value="zf-C2H2"/>
    <property type="match status" value="1"/>
</dbReference>
<reference evidence="9" key="2">
    <citation type="submission" date="2022-10" db="EMBL/GenBank/DDBJ databases">
        <authorList>
            <consortium name="ENA_rothamsted_submissions"/>
            <consortium name="culmorum"/>
            <person name="King R."/>
        </authorList>
    </citation>
    <scope>NUCLEOTIDE SEQUENCE</scope>
</reference>
<dbReference type="AlphaFoldDB" id="A0A9N9R5A8"/>
<sequence>MVLPEDVTVKEENDNFESDAFEESSCEVEVKIEHVDSPEIDWCVENNQVFFESQEYSNEQYFDVFSYKELIEYSPQNCNICSQIFPDSFSLICHNTRHLELKLVPITIRYQCDECLLYFDLESELHKHLERKCQHSSTNDKLLVPRNIKTKETKSVITNNKPLILKNVDTKKTKSVLHCHICNKLLSYKIWHDHIKEVHSSKSFQCALCSMRFKAKRYLRTHMKFVHQNSTKIDPKMIPDNLKCKLCPAMFNHKYNLHLHMKNCHCEKVQCEICLSEMKKSNLPSHMRRVHYSDGKEHKCDCGKSFRSPRYLKIHIKNTHNNKKK</sequence>
<evidence type="ECO:0000256" key="6">
    <source>
        <dbReference type="ARBA" id="ARBA00023242"/>
    </source>
</evidence>
<evidence type="ECO:0000256" key="1">
    <source>
        <dbReference type="ARBA" id="ARBA00004123"/>
    </source>
</evidence>
<keyword evidence="4 7" id="KW-0863">Zinc-finger</keyword>
<feature type="domain" description="C2H2-type" evidence="8">
    <location>
        <begin position="242"/>
        <end position="270"/>
    </location>
</feature>
<dbReference type="PROSITE" id="PS50157">
    <property type="entry name" value="ZINC_FINGER_C2H2_2"/>
    <property type="match status" value="4"/>
</dbReference>
<evidence type="ECO:0000256" key="7">
    <source>
        <dbReference type="PROSITE-ProRule" id="PRU00042"/>
    </source>
</evidence>
<feature type="domain" description="C2H2-type" evidence="8">
    <location>
        <begin position="204"/>
        <end position="232"/>
    </location>
</feature>
<organism evidence="9 10">
    <name type="scientific">Diatraea saccharalis</name>
    <name type="common">sugarcane borer</name>
    <dbReference type="NCBI Taxonomy" id="40085"/>
    <lineage>
        <taxon>Eukaryota</taxon>
        <taxon>Metazoa</taxon>
        <taxon>Ecdysozoa</taxon>
        <taxon>Arthropoda</taxon>
        <taxon>Hexapoda</taxon>
        <taxon>Insecta</taxon>
        <taxon>Pterygota</taxon>
        <taxon>Neoptera</taxon>
        <taxon>Endopterygota</taxon>
        <taxon>Lepidoptera</taxon>
        <taxon>Glossata</taxon>
        <taxon>Ditrysia</taxon>
        <taxon>Pyraloidea</taxon>
        <taxon>Crambidae</taxon>
        <taxon>Crambinae</taxon>
        <taxon>Diatraea</taxon>
    </lineage>
</organism>